<feature type="domain" description="Sialate O-acetylesterase" evidence="2">
    <location>
        <begin position="107"/>
        <end position="351"/>
    </location>
</feature>
<dbReference type="GO" id="GO:0005975">
    <property type="term" value="P:carbohydrate metabolic process"/>
    <property type="evidence" value="ECO:0007669"/>
    <property type="project" value="TreeGrafter"/>
</dbReference>
<protein>
    <submittedName>
        <fullName evidence="3">Sialate O-acetylesterase</fullName>
    </submittedName>
</protein>
<proteinExistence type="predicted"/>
<dbReference type="SUPFAM" id="SSF52266">
    <property type="entry name" value="SGNH hydrolase"/>
    <property type="match status" value="1"/>
</dbReference>
<dbReference type="PANTHER" id="PTHR22901:SF0">
    <property type="entry name" value="SIALATE O-ACETYLESTERASE"/>
    <property type="match status" value="1"/>
</dbReference>
<sequence>MERIMKYLIVFLLLSTSLSLRAEIRLSAIFTDGMVLQQQKSVPIWGWARNGAAVRVETSWDKKEYEVKANAKGAWRLFIQTPAAGGPYNITISEENTVVLNNVLIGEVWLCSGQSNMEMPMKGYPSQPIMGSTAAILESQDEQLRLYTVPRNPLLQPAEDSKPSAWKEASPENVANFSATAYFFGRRLRKILKVPVGLIHSSYGGSNIEAWMDAVWLEDMKDVKIPQQEEGLKDKNRQPTMLYNGMINPIVGYGIKGIIWYQGESNYERPDQYETLFPLMVAKYRELWQNDTLSFYYTQIAPFNYASLPPYYVGGKYNSAFIRDAQRKSLAKIPYSGMAVTMDLGEVDCIHPARKREGADRLALLALGDTYGIKGLNHKSPVYERMEVQGSNVVVEFNDVPLGLTSFGKEIHTFEIAGEDKVFRPANAIVKGKTVVVSSPHVSKPVAVRYAFKDFVKGDLFGVNGLPVSSFRTDDW</sequence>
<accession>A0A2S9J927</accession>
<evidence type="ECO:0000313" key="3">
    <source>
        <dbReference type="EMBL" id="PRD49239.1"/>
    </source>
</evidence>
<comment type="caution">
    <text evidence="3">The sequence shown here is derived from an EMBL/GenBank/DDBJ whole genome shotgun (WGS) entry which is preliminary data.</text>
</comment>
<dbReference type="AlphaFoldDB" id="A0A2S9J927"/>
<dbReference type="EMBL" id="PVBQ01000001">
    <property type="protein sequence ID" value="PRD49239.1"/>
    <property type="molecule type" value="Genomic_DNA"/>
</dbReference>
<keyword evidence="1" id="KW-0378">Hydrolase</keyword>
<keyword evidence="4" id="KW-1185">Reference proteome</keyword>
<dbReference type="Gene3D" id="3.40.50.1110">
    <property type="entry name" value="SGNH hydrolase"/>
    <property type="match status" value="1"/>
</dbReference>
<name>A0A2S9J927_9SPHI</name>
<evidence type="ECO:0000313" key="4">
    <source>
        <dbReference type="Proteomes" id="UP000239711"/>
    </source>
</evidence>
<dbReference type="Proteomes" id="UP000239711">
    <property type="component" value="Unassembled WGS sequence"/>
</dbReference>
<dbReference type="InterPro" id="IPR039329">
    <property type="entry name" value="SIAE"/>
</dbReference>
<evidence type="ECO:0000256" key="1">
    <source>
        <dbReference type="ARBA" id="ARBA00022801"/>
    </source>
</evidence>
<dbReference type="Pfam" id="PF03629">
    <property type="entry name" value="SASA"/>
    <property type="match status" value="1"/>
</dbReference>
<gene>
    <name evidence="3" type="ORF">C5745_00995</name>
</gene>
<dbReference type="OrthoDB" id="9816001at2"/>
<organism evidence="3 4">
    <name type="scientific">Sphingobacterium haloxyli</name>
    <dbReference type="NCBI Taxonomy" id="2100533"/>
    <lineage>
        <taxon>Bacteria</taxon>
        <taxon>Pseudomonadati</taxon>
        <taxon>Bacteroidota</taxon>
        <taxon>Sphingobacteriia</taxon>
        <taxon>Sphingobacteriales</taxon>
        <taxon>Sphingobacteriaceae</taxon>
        <taxon>Sphingobacterium</taxon>
    </lineage>
</organism>
<dbReference type="PANTHER" id="PTHR22901">
    <property type="entry name" value="SIALATE O-ACETYLESTERASE"/>
    <property type="match status" value="1"/>
</dbReference>
<dbReference type="GO" id="GO:0001681">
    <property type="term" value="F:sialate O-acetylesterase activity"/>
    <property type="evidence" value="ECO:0007669"/>
    <property type="project" value="InterPro"/>
</dbReference>
<dbReference type="InterPro" id="IPR036514">
    <property type="entry name" value="SGNH_hydro_sf"/>
</dbReference>
<dbReference type="InterPro" id="IPR005181">
    <property type="entry name" value="SASA"/>
</dbReference>
<evidence type="ECO:0000259" key="2">
    <source>
        <dbReference type="Pfam" id="PF03629"/>
    </source>
</evidence>
<reference evidence="3 4" key="1">
    <citation type="submission" date="2018-02" db="EMBL/GenBank/DDBJ databases">
        <title>The draft genome of Sphingobacterium sp. 5JN-11.</title>
        <authorList>
            <person name="Liu L."/>
            <person name="Li L."/>
            <person name="Liang L."/>
            <person name="Zhang X."/>
            <person name="Wang T."/>
        </authorList>
    </citation>
    <scope>NUCLEOTIDE SEQUENCE [LARGE SCALE GENOMIC DNA]</scope>
    <source>
        <strain evidence="3 4">5JN-11</strain>
    </source>
</reference>